<dbReference type="EMBL" id="PJQD01000069">
    <property type="protein sequence ID" value="POY71916.1"/>
    <property type="molecule type" value="Genomic_DNA"/>
</dbReference>
<keyword evidence="3" id="KW-1185">Reference proteome</keyword>
<dbReference type="AlphaFoldDB" id="A0A2S5B579"/>
<dbReference type="OrthoDB" id="2524470at2759"/>
<sequence length="478" mass="54533">MANNVAAPVHSPSSPIYDSASPRYSTASPDLFASWNDHIAPSQREPPPDAKAKRESFRRKAKATHPKKSAPVPLLRLPDELLLHVFELVCEEHQHSRLFDARPPMHYLRICKRINALILPRWYRKLVVPSYGSRSDLFMTGLLRHQKVHSLVQDIDFDVTPDAMHLHMLVVSQLHALRSLSVSFEELYEEEEEEIPDSFQNLLADLPLLRRLTFRSAPPFEDGFAYFLLSERAPTIEHIECFGESLLTDILGALQLRSLKLRSVPDVVVIPWLDLERLELTSHHFNKVTYEKLLKSVKQETQRGEVPLKLRHLVCDLSYQDPATTKQISLDAFYDHFLWTLRRSPLVALEITLKEPFSTVFKGYDVPSVRSLTVTTTAGLHEKDCLAVLGSFLGLFSNLSHLTLAKIRFSTLKNATLQACLDAGPAKRAVQYPHLTALLVSLQESQVVDFRIDEKKQQLRWTRREAEGPFQVEKWSGA</sequence>
<accession>A0A2S5B579</accession>
<evidence type="ECO:0000313" key="2">
    <source>
        <dbReference type="EMBL" id="POY71916.1"/>
    </source>
</evidence>
<evidence type="ECO:0000256" key="1">
    <source>
        <dbReference type="SAM" id="MobiDB-lite"/>
    </source>
</evidence>
<feature type="compositionally biased region" description="Basic residues" evidence="1">
    <location>
        <begin position="56"/>
        <end position="68"/>
    </location>
</feature>
<organism evidence="2 3">
    <name type="scientific">Rhodotorula taiwanensis</name>
    <dbReference type="NCBI Taxonomy" id="741276"/>
    <lineage>
        <taxon>Eukaryota</taxon>
        <taxon>Fungi</taxon>
        <taxon>Dikarya</taxon>
        <taxon>Basidiomycota</taxon>
        <taxon>Pucciniomycotina</taxon>
        <taxon>Microbotryomycetes</taxon>
        <taxon>Sporidiobolales</taxon>
        <taxon>Sporidiobolaceae</taxon>
        <taxon>Rhodotorula</taxon>
    </lineage>
</organism>
<evidence type="ECO:0000313" key="3">
    <source>
        <dbReference type="Proteomes" id="UP000237144"/>
    </source>
</evidence>
<feature type="region of interest" description="Disordered" evidence="1">
    <location>
        <begin position="36"/>
        <end position="70"/>
    </location>
</feature>
<proteinExistence type="predicted"/>
<dbReference type="SUPFAM" id="SSF52047">
    <property type="entry name" value="RNI-like"/>
    <property type="match status" value="1"/>
</dbReference>
<feature type="region of interest" description="Disordered" evidence="1">
    <location>
        <begin position="1"/>
        <end position="24"/>
    </location>
</feature>
<reference evidence="2 3" key="1">
    <citation type="journal article" date="2018" name="Front. Microbiol.">
        <title>Prospects for Fungal Bioremediation of Acidic Radioactive Waste Sites: Characterization and Genome Sequence of Rhodotorula taiwanensis MD1149.</title>
        <authorList>
            <person name="Tkavc R."/>
            <person name="Matrosova V.Y."/>
            <person name="Grichenko O.E."/>
            <person name="Gostincar C."/>
            <person name="Volpe R.P."/>
            <person name="Klimenkova P."/>
            <person name="Gaidamakova E.K."/>
            <person name="Zhou C.E."/>
            <person name="Stewart B.J."/>
            <person name="Lyman M.G."/>
            <person name="Malfatti S.A."/>
            <person name="Rubinfeld B."/>
            <person name="Courtot M."/>
            <person name="Singh J."/>
            <person name="Dalgard C.L."/>
            <person name="Hamilton T."/>
            <person name="Frey K.G."/>
            <person name="Gunde-Cimerman N."/>
            <person name="Dugan L."/>
            <person name="Daly M.J."/>
        </authorList>
    </citation>
    <scope>NUCLEOTIDE SEQUENCE [LARGE SCALE GENOMIC DNA]</scope>
    <source>
        <strain evidence="2 3">MD1149</strain>
    </source>
</reference>
<gene>
    <name evidence="2" type="ORF">BMF94_5052</name>
</gene>
<name>A0A2S5B579_9BASI</name>
<comment type="caution">
    <text evidence="2">The sequence shown here is derived from an EMBL/GenBank/DDBJ whole genome shotgun (WGS) entry which is preliminary data.</text>
</comment>
<feature type="compositionally biased region" description="Basic and acidic residues" evidence="1">
    <location>
        <begin position="46"/>
        <end position="55"/>
    </location>
</feature>
<evidence type="ECO:0008006" key="4">
    <source>
        <dbReference type="Google" id="ProtNLM"/>
    </source>
</evidence>
<dbReference type="Proteomes" id="UP000237144">
    <property type="component" value="Unassembled WGS sequence"/>
</dbReference>
<protein>
    <recommendedName>
        <fullName evidence="4">F-box domain-containing protein</fullName>
    </recommendedName>
</protein>
<feature type="compositionally biased region" description="Polar residues" evidence="1">
    <location>
        <begin position="11"/>
        <end position="24"/>
    </location>
</feature>